<accession>A0AAV0PJ39</accession>
<organism evidence="1 2">
    <name type="scientific">Linum tenue</name>
    <dbReference type="NCBI Taxonomy" id="586396"/>
    <lineage>
        <taxon>Eukaryota</taxon>
        <taxon>Viridiplantae</taxon>
        <taxon>Streptophyta</taxon>
        <taxon>Embryophyta</taxon>
        <taxon>Tracheophyta</taxon>
        <taxon>Spermatophyta</taxon>
        <taxon>Magnoliopsida</taxon>
        <taxon>eudicotyledons</taxon>
        <taxon>Gunneridae</taxon>
        <taxon>Pentapetalae</taxon>
        <taxon>rosids</taxon>
        <taxon>fabids</taxon>
        <taxon>Malpighiales</taxon>
        <taxon>Linaceae</taxon>
        <taxon>Linum</taxon>
    </lineage>
</organism>
<comment type="caution">
    <text evidence="1">The sequence shown here is derived from an EMBL/GenBank/DDBJ whole genome shotgun (WGS) entry which is preliminary data.</text>
</comment>
<evidence type="ECO:0000313" key="1">
    <source>
        <dbReference type="EMBL" id="CAI0470810.1"/>
    </source>
</evidence>
<proteinExistence type="predicted"/>
<evidence type="ECO:0000313" key="2">
    <source>
        <dbReference type="Proteomes" id="UP001154282"/>
    </source>
</evidence>
<protein>
    <submittedName>
        <fullName evidence="1">Uncharacterized protein</fullName>
    </submittedName>
</protein>
<dbReference type="EMBL" id="CAMGYJ010000009">
    <property type="protein sequence ID" value="CAI0470810.1"/>
    <property type="molecule type" value="Genomic_DNA"/>
</dbReference>
<reference evidence="1" key="1">
    <citation type="submission" date="2022-08" db="EMBL/GenBank/DDBJ databases">
        <authorList>
            <person name="Gutierrez-Valencia J."/>
        </authorList>
    </citation>
    <scope>NUCLEOTIDE SEQUENCE</scope>
</reference>
<name>A0AAV0PJ39_9ROSI</name>
<feature type="non-terminal residue" evidence="1">
    <location>
        <position position="1"/>
    </location>
</feature>
<dbReference type="Proteomes" id="UP001154282">
    <property type="component" value="Unassembled WGS sequence"/>
</dbReference>
<keyword evidence="2" id="KW-1185">Reference proteome</keyword>
<gene>
    <name evidence="1" type="ORF">LITE_LOCUS38693</name>
</gene>
<sequence length="110" mass="12872">LSPTIRLLKSLFFAHRSIHSKPNYLFPFLHRVPRNPEYFITNPTIKSQNQRSSFRRNIITVLSHLATRRAPVGRTAIDVEKFGSNKSFCLRSTKTQRKPSLLKNQRQRNP</sequence>
<dbReference type="AlphaFoldDB" id="A0AAV0PJ39"/>